<proteinExistence type="predicted"/>
<dbReference type="AlphaFoldDB" id="A0A1D1UF33"/>
<evidence type="ECO:0000313" key="2">
    <source>
        <dbReference type="Proteomes" id="UP000186922"/>
    </source>
</evidence>
<sequence>MESGIEVEFAVRRNDTATAWRHPLRSFANTTAPIYKPYQNFRLDISAKNSSDARPAGAEAH</sequence>
<protein>
    <submittedName>
        <fullName evidence="1">Uncharacterized protein</fullName>
    </submittedName>
</protein>
<gene>
    <name evidence="1" type="primary">RvY_00043-1</name>
    <name evidence="1" type="synonym">RvY_00043.1</name>
    <name evidence="1" type="ORF">RvY_00043</name>
</gene>
<accession>A0A1D1UF33</accession>
<name>A0A1D1UF33_RAMVA</name>
<dbReference type="EMBL" id="BDGG01000001">
    <property type="protein sequence ID" value="GAU87150.1"/>
    <property type="molecule type" value="Genomic_DNA"/>
</dbReference>
<keyword evidence="2" id="KW-1185">Reference proteome</keyword>
<comment type="caution">
    <text evidence="1">The sequence shown here is derived from an EMBL/GenBank/DDBJ whole genome shotgun (WGS) entry which is preliminary data.</text>
</comment>
<dbReference type="Proteomes" id="UP000186922">
    <property type="component" value="Unassembled WGS sequence"/>
</dbReference>
<reference evidence="1 2" key="1">
    <citation type="journal article" date="2016" name="Nat. Commun.">
        <title>Extremotolerant tardigrade genome and improved radiotolerance of human cultured cells by tardigrade-unique protein.</title>
        <authorList>
            <person name="Hashimoto T."/>
            <person name="Horikawa D.D."/>
            <person name="Saito Y."/>
            <person name="Kuwahara H."/>
            <person name="Kozuka-Hata H."/>
            <person name="Shin-I T."/>
            <person name="Minakuchi Y."/>
            <person name="Ohishi K."/>
            <person name="Motoyama A."/>
            <person name="Aizu T."/>
            <person name="Enomoto A."/>
            <person name="Kondo K."/>
            <person name="Tanaka S."/>
            <person name="Hara Y."/>
            <person name="Koshikawa S."/>
            <person name="Sagara H."/>
            <person name="Miura T."/>
            <person name="Yokobori S."/>
            <person name="Miyagawa K."/>
            <person name="Suzuki Y."/>
            <person name="Kubo T."/>
            <person name="Oyama M."/>
            <person name="Kohara Y."/>
            <person name="Fujiyama A."/>
            <person name="Arakawa K."/>
            <person name="Katayama T."/>
            <person name="Toyoda A."/>
            <person name="Kunieda T."/>
        </authorList>
    </citation>
    <scope>NUCLEOTIDE SEQUENCE [LARGE SCALE GENOMIC DNA]</scope>
    <source>
        <strain evidence="1 2">YOKOZUNA-1</strain>
    </source>
</reference>
<organism evidence="1 2">
    <name type="scientific">Ramazzottius varieornatus</name>
    <name type="common">Water bear</name>
    <name type="synonym">Tardigrade</name>
    <dbReference type="NCBI Taxonomy" id="947166"/>
    <lineage>
        <taxon>Eukaryota</taxon>
        <taxon>Metazoa</taxon>
        <taxon>Ecdysozoa</taxon>
        <taxon>Tardigrada</taxon>
        <taxon>Eutardigrada</taxon>
        <taxon>Parachela</taxon>
        <taxon>Hypsibioidea</taxon>
        <taxon>Ramazzottiidae</taxon>
        <taxon>Ramazzottius</taxon>
    </lineage>
</organism>
<evidence type="ECO:0000313" key="1">
    <source>
        <dbReference type="EMBL" id="GAU87150.1"/>
    </source>
</evidence>